<gene>
    <name evidence="1" type="ORF">APLA_LOCUS7442</name>
</gene>
<accession>A0A8S0ZZE8</accession>
<evidence type="ECO:0000313" key="1">
    <source>
        <dbReference type="EMBL" id="CAB3238579.1"/>
    </source>
</evidence>
<keyword evidence="2" id="KW-1185">Reference proteome</keyword>
<dbReference type="Proteomes" id="UP000494106">
    <property type="component" value="Unassembled WGS sequence"/>
</dbReference>
<organism evidence="1 2">
    <name type="scientific">Arctia plantaginis</name>
    <name type="common">Wood tiger moth</name>
    <name type="synonym">Phalaena plantaginis</name>
    <dbReference type="NCBI Taxonomy" id="874455"/>
    <lineage>
        <taxon>Eukaryota</taxon>
        <taxon>Metazoa</taxon>
        <taxon>Ecdysozoa</taxon>
        <taxon>Arthropoda</taxon>
        <taxon>Hexapoda</taxon>
        <taxon>Insecta</taxon>
        <taxon>Pterygota</taxon>
        <taxon>Neoptera</taxon>
        <taxon>Endopterygota</taxon>
        <taxon>Lepidoptera</taxon>
        <taxon>Glossata</taxon>
        <taxon>Ditrysia</taxon>
        <taxon>Noctuoidea</taxon>
        <taxon>Erebidae</taxon>
        <taxon>Arctiinae</taxon>
        <taxon>Arctia</taxon>
    </lineage>
</organism>
<reference evidence="1 2" key="1">
    <citation type="submission" date="2020-04" db="EMBL/GenBank/DDBJ databases">
        <authorList>
            <person name="Wallbank WR R."/>
            <person name="Pardo Diaz C."/>
            <person name="Kozak K."/>
            <person name="Martin S."/>
            <person name="Jiggins C."/>
            <person name="Moest M."/>
            <person name="Warren A I."/>
            <person name="Byers J.R.P. K."/>
            <person name="Montejo-Kovacevich G."/>
            <person name="Yen C E."/>
        </authorList>
    </citation>
    <scope>NUCLEOTIDE SEQUENCE [LARGE SCALE GENOMIC DNA]</scope>
</reference>
<proteinExistence type="predicted"/>
<sequence length="133" mass="15343">MPSHFLLTGQSSLNALCSTWPNFARREFRQEGDSPASTSGHLDLRCGPPQWLQRSISSLQNFRPWPNPRHRVHWTSGDWSSARTLCRSMWTEPTPVIHAQRVGDSLRTTWATCGFPAFLRYFTCKIRGDDHRM</sequence>
<comment type="caution">
    <text evidence="1">The sequence shown here is derived from an EMBL/GenBank/DDBJ whole genome shotgun (WGS) entry which is preliminary data.</text>
</comment>
<dbReference type="EMBL" id="CADEBC010000498">
    <property type="protein sequence ID" value="CAB3238579.1"/>
    <property type="molecule type" value="Genomic_DNA"/>
</dbReference>
<dbReference type="AlphaFoldDB" id="A0A8S0ZZE8"/>
<evidence type="ECO:0000313" key="2">
    <source>
        <dbReference type="Proteomes" id="UP000494106"/>
    </source>
</evidence>
<name>A0A8S0ZZE8_ARCPL</name>
<protein>
    <submittedName>
        <fullName evidence="1">Uncharacterized protein</fullName>
    </submittedName>
</protein>